<feature type="signal peptide" evidence="3">
    <location>
        <begin position="1"/>
        <end position="19"/>
    </location>
</feature>
<protein>
    <recommendedName>
        <fullName evidence="6">Non-specific serine/threonine protein kinase</fullName>
    </recommendedName>
</protein>
<organism evidence="4 5">
    <name type="scientific">Handroanthus impetiginosus</name>
    <dbReference type="NCBI Taxonomy" id="429701"/>
    <lineage>
        <taxon>Eukaryota</taxon>
        <taxon>Viridiplantae</taxon>
        <taxon>Streptophyta</taxon>
        <taxon>Embryophyta</taxon>
        <taxon>Tracheophyta</taxon>
        <taxon>Spermatophyta</taxon>
        <taxon>Magnoliopsida</taxon>
        <taxon>eudicotyledons</taxon>
        <taxon>Gunneridae</taxon>
        <taxon>Pentapetalae</taxon>
        <taxon>asterids</taxon>
        <taxon>lamiids</taxon>
        <taxon>Lamiales</taxon>
        <taxon>Bignoniaceae</taxon>
        <taxon>Crescentiina</taxon>
        <taxon>Tabebuia alliance</taxon>
        <taxon>Handroanthus</taxon>
    </lineage>
</organism>
<dbReference type="PANTHER" id="PTHR34558:SF9">
    <property type="entry name" value="F3L24.15 PROTEIN"/>
    <property type="match status" value="1"/>
</dbReference>
<keyword evidence="2" id="KW-0812">Transmembrane</keyword>
<dbReference type="PANTHER" id="PTHR34558">
    <property type="entry name" value="EXPRESSED PROTEIN"/>
    <property type="match status" value="1"/>
</dbReference>
<dbReference type="STRING" id="429701.A0A2G9GAG4"/>
<sequence length="131" mass="14211">MGRLLVWCLILVNAHLILAEVPMGRKLGSHNFHNKITAPSPSPSRSEADHKLEENGGGAQEQEQVIKIKHHHHRSIDKSVAGGGVILGGLVTLFLVALFCYIRATRRKDLQPVSTADTSTGENNVKSGSML</sequence>
<dbReference type="EMBL" id="NKXS01006006">
    <property type="protein sequence ID" value="PIN02256.1"/>
    <property type="molecule type" value="Genomic_DNA"/>
</dbReference>
<feature type="chain" id="PRO_5013896860" description="Non-specific serine/threonine protein kinase" evidence="3">
    <location>
        <begin position="20"/>
        <end position="131"/>
    </location>
</feature>
<feature type="region of interest" description="Disordered" evidence="1">
    <location>
        <begin position="112"/>
        <end position="131"/>
    </location>
</feature>
<keyword evidence="2" id="KW-0472">Membrane</keyword>
<proteinExistence type="predicted"/>
<dbReference type="AlphaFoldDB" id="A0A2G9GAG4"/>
<keyword evidence="2" id="KW-1133">Transmembrane helix</keyword>
<evidence type="ECO:0000313" key="5">
    <source>
        <dbReference type="Proteomes" id="UP000231279"/>
    </source>
</evidence>
<feature type="transmembrane region" description="Helical" evidence="2">
    <location>
        <begin position="80"/>
        <end position="102"/>
    </location>
</feature>
<keyword evidence="5" id="KW-1185">Reference proteome</keyword>
<evidence type="ECO:0000313" key="4">
    <source>
        <dbReference type="EMBL" id="PIN02256.1"/>
    </source>
</evidence>
<gene>
    <name evidence="4" type="ORF">CDL12_25231</name>
</gene>
<accession>A0A2G9GAG4</accession>
<dbReference type="OrthoDB" id="686454at2759"/>
<dbReference type="Proteomes" id="UP000231279">
    <property type="component" value="Unassembled WGS sequence"/>
</dbReference>
<evidence type="ECO:0000256" key="2">
    <source>
        <dbReference type="SAM" id="Phobius"/>
    </source>
</evidence>
<feature type="region of interest" description="Disordered" evidence="1">
    <location>
        <begin position="32"/>
        <end position="63"/>
    </location>
</feature>
<evidence type="ECO:0000256" key="1">
    <source>
        <dbReference type="SAM" id="MobiDB-lite"/>
    </source>
</evidence>
<name>A0A2G9GAG4_9LAMI</name>
<evidence type="ECO:0008006" key="6">
    <source>
        <dbReference type="Google" id="ProtNLM"/>
    </source>
</evidence>
<keyword evidence="3" id="KW-0732">Signal</keyword>
<evidence type="ECO:0000256" key="3">
    <source>
        <dbReference type="SAM" id="SignalP"/>
    </source>
</evidence>
<comment type="caution">
    <text evidence="4">The sequence shown here is derived from an EMBL/GenBank/DDBJ whole genome shotgun (WGS) entry which is preliminary data.</text>
</comment>
<reference evidence="5" key="1">
    <citation type="journal article" date="2018" name="Gigascience">
        <title>Genome assembly of the Pink Ipe (Handroanthus impetiginosus, Bignoniaceae), a highly valued, ecologically keystone Neotropical timber forest tree.</title>
        <authorList>
            <person name="Silva-Junior O.B."/>
            <person name="Grattapaglia D."/>
            <person name="Novaes E."/>
            <person name="Collevatti R.G."/>
        </authorList>
    </citation>
    <scope>NUCLEOTIDE SEQUENCE [LARGE SCALE GENOMIC DNA]</scope>
    <source>
        <strain evidence="5">cv. UFG-1</strain>
    </source>
</reference>